<dbReference type="PROSITE" id="PS51257">
    <property type="entry name" value="PROKAR_LIPOPROTEIN"/>
    <property type="match status" value="1"/>
</dbReference>
<keyword evidence="1" id="KW-0812">Transmembrane</keyword>
<comment type="caution">
    <text evidence="2">The sequence shown here is derived from an EMBL/GenBank/DDBJ whole genome shotgun (WGS) entry which is preliminary data.</text>
</comment>
<accession>A0ABR1CNX9</accession>
<feature type="transmembrane region" description="Helical" evidence="1">
    <location>
        <begin position="12"/>
        <end position="32"/>
    </location>
</feature>
<dbReference type="PANTHER" id="PTHR11558:SF11">
    <property type="entry name" value="SPERMIDINE SYNTHASE"/>
    <property type="match status" value="1"/>
</dbReference>
<reference evidence="2 3" key="1">
    <citation type="submission" date="2023-08" db="EMBL/GenBank/DDBJ databases">
        <title>A Necator americanus chromosomal reference genome.</title>
        <authorList>
            <person name="Ilik V."/>
            <person name="Petrzelkova K.J."/>
            <person name="Pardy F."/>
            <person name="Fuh T."/>
            <person name="Niatou-Singa F.S."/>
            <person name="Gouil Q."/>
            <person name="Baker L."/>
            <person name="Ritchie M.E."/>
            <person name="Jex A.R."/>
            <person name="Gazzola D."/>
            <person name="Li H."/>
            <person name="Toshio Fujiwara R."/>
            <person name="Zhan B."/>
            <person name="Aroian R.V."/>
            <person name="Pafco B."/>
            <person name="Schwarz E.M."/>
        </authorList>
    </citation>
    <scope>NUCLEOTIDE SEQUENCE [LARGE SCALE GENOMIC DNA]</scope>
    <source>
        <strain evidence="2 3">Aroian</strain>
        <tissue evidence="2">Whole animal</tissue>
    </source>
</reference>
<evidence type="ECO:0000313" key="3">
    <source>
        <dbReference type="Proteomes" id="UP001303046"/>
    </source>
</evidence>
<organism evidence="2 3">
    <name type="scientific">Necator americanus</name>
    <name type="common">Human hookworm</name>
    <dbReference type="NCBI Taxonomy" id="51031"/>
    <lineage>
        <taxon>Eukaryota</taxon>
        <taxon>Metazoa</taxon>
        <taxon>Ecdysozoa</taxon>
        <taxon>Nematoda</taxon>
        <taxon>Chromadorea</taxon>
        <taxon>Rhabditida</taxon>
        <taxon>Rhabditina</taxon>
        <taxon>Rhabditomorpha</taxon>
        <taxon>Strongyloidea</taxon>
        <taxon>Ancylostomatidae</taxon>
        <taxon>Bunostominae</taxon>
        <taxon>Necator</taxon>
    </lineage>
</organism>
<evidence type="ECO:0000256" key="1">
    <source>
        <dbReference type="SAM" id="Phobius"/>
    </source>
</evidence>
<sequence length="332" mass="38030">MKVRLRSWRICWSFFVMLAIIFSCAILLKYFASGSNDVNDTLSPREFFDLIVKKYGWRRQLEVVTLEDGSRVNVTDVIVAGRDGTIVVRVAAIKLGTHSSAKLMLPEKLTPDAIDTSQWKIDHSYIRRNSYYHSMIESIFQSKSIKMSRDTYAKVLSIGLGGGTLDGFLHHVFPLMDITVVDISPQIVNMARKWFGLKEDDHHRVEIADGVKFLAEKAKMGWIYDVILLDACLTEQTQGILCPVESFLEDTVIANIAQSVHKEGIFVSNALSMTMSRDDLYKYLTKRFLSHFAHCERRDVRASANQVIYCTHYTPVENHRIDLYKFLNETML</sequence>
<keyword evidence="3" id="KW-1185">Reference proteome</keyword>
<protein>
    <recommendedName>
        <fullName evidence="4">Methyltransferase domain protein</fullName>
    </recommendedName>
</protein>
<dbReference type="SUPFAM" id="SSF53335">
    <property type="entry name" value="S-adenosyl-L-methionine-dependent methyltransferases"/>
    <property type="match status" value="1"/>
</dbReference>
<dbReference type="Pfam" id="PF01564">
    <property type="entry name" value="Spermine_synth"/>
    <property type="match status" value="1"/>
</dbReference>
<evidence type="ECO:0000313" key="2">
    <source>
        <dbReference type="EMBL" id="KAK6740039.1"/>
    </source>
</evidence>
<keyword evidence="1" id="KW-0472">Membrane</keyword>
<dbReference type="Proteomes" id="UP001303046">
    <property type="component" value="Unassembled WGS sequence"/>
</dbReference>
<dbReference type="InterPro" id="IPR029063">
    <property type="entry name" value="SAM-dependent_MTases_sf"/>
</dbReference>
<name>A0ABR1CNX9_NECAM</name>
<keyword evidence="1" id="KW-1133">Transmembrane helix</keyword>
<proteinExistence type="predicted"/>
<dbReference type="PANTHER" id="PTHR11558">
    <property type="entry name" value="SPERMIDINE/SPERMINE SYNTHASE"/>
    <property type="match status" value="1"/>
</dbReference>
<dbReference type="InterPro" id="IPR001045">
    <property type="entry name" value="Spermi_synthase"/>
</dbReference>
<dbReference type="EMBL" id="JAVFWL010000003">
    <property type="protein sequence ID" value="KAK6740039.1"/>
    <property type="molecule type" value="Genomic_DNA"/>
</dbReference>
<dbReference type="Gene3D" id="3.40.50.150">
    <property type="entry name" value="Vaccinia Virus protein VP39"/>
    <property type="match status" value="1"/>
</dbReference>
<gene>
    <name evidence="2" type="primary">Necator_chrIII.g9248</name>
    <name evidence="2" type="ORF">RB195_008483</name>
</gene>
<evidence type="ECO:0008006" key="4">
    <source>
        <dbReference type="Google" id="ProtNLM"/>
    </source>
</evidence>